<dbReference type="SMART" id="SM00278">
    <property type="entry name" value="HhH1"/>
    <property type="match status" value="2"/>
</dbReference>
<dbReference type="EMBL" id="CABEHT010000001">
    <property type="protein sequence ID" value="VTS12790.1"/>
    <property type="molecule type" value="Genomic_DNA"/>
</dbReference>
<feature type="transmembrane region" description="Helical" evidence="1">
    <location>
        <begin position="21"/>
        <end position="40"/>
    </location>
</feature>
<evidence type="ECO:0000313" key="4">
    <source>
        <dbReference type="Proteomes" id="UP000394068"/>
    </source>
</evidence>
<name>A0A4U9XI28_9STRE</name>
<dbReference type="NCBIfam" id="TIGR00426">
    <property type="entry name" value="competence protein ComEA helix-hairpin-helix repeat region"/>
    <property type="match status" value="1"/>
</dbReference>
<dbReference type="AlphaFoldDB" id="A0A4U9XI28"/>
<gene>
    <name evidence="3" type="primary">comEA</name>
    <name evidence="3" type="ORF">NCTC5386_00624</name>
</gene>
<protein>
    <submittedName>
        <fullName evidence="3">Competence protein</fullName>
    </submittedName>
</protein>
<dbReference type="GO" id="GO:0003677">
    <property type="term" value="F:DNA binding"/>
    <property type="evidence" value="ECO:0007669"/>
    <property type="project" value="InterPro"/>
</dbReference>
<dbReference type="PANTHER" id="PTHR21180:SF32">
    <property type="entry name" value="ENDONUCLEASE_EXONUCLEASE_PHOSPHATASE FAMILY DOMAIN-CONTAINING PROTEIN 1"/>
    <property type="match status" value="1"/>
</dbReference>
<evidence type="ECO:0000256" key="1">
    <source>
        <dbReference type="SAM" id="Phobius"/>
    </source>
</evidence>
<dbReference type="InterPro" id="IPR003583">
    <property type="entry name" value="Hlx-hairpin-Hlx_DNA-bd_motif"/>
</dbReference>
<feature type="domain" description="Helix-hairpin-helix DNA-binding motif class 1" evidence="2">
    <location>
        <begin position="205"/>
        <end position="224"/>
    </location>
</feature>
<organism evidence="3 4">
    <name type="scientific">Streptococcus pseudoporcinus</name>
    <dbReference type="NCBI Taxonomy" id="361101"/>
    <lineage>
        <taxon>Bacteria</taxon>
        <taxon>Bacillati</taxon>
        <taxon>Bacillota</taxon>
        <taxon>Bacilli</taxon>
        <taxon>Lactobacillales</taxon>
        <taxon>Streptococcaceae</taxon>
        <taxon>Streptococcus</taxon>
    </lineage>
</organism>
<accession>A0A4U9XI28</accession>
<keyword evidence="1" id="KW-1133">Transmembrane helix</keyword>
<dbReference type="SUPFAM" id="SSF47781">
    <property type="entry name" value="RuvA domain 2-like"/>
    <property type="match status" value="1"/>
</dbReference>
<dbReference type="GO" id="GO:0006281">
    <property type="term" value="P:DNA repair"/>
    <property type="evidence" value="ECO:0007669"/>
    <property type="project" value="InterPro"/>
</dbReference>
<dbReference type="PANTHER" id="PTHR21180">
    <property type="entry name" value="ENDONUCLEASE/EXONUCLEASE/PHOSPHATASE FAMILY DOMAIN-CONTAINING PROTEIN 1"/>
    <property type="match status" value="1"/>
</dbReference>
<dbReference type="GO" id="GO:0015627">
    <property type="term" value="C:type II protein secretion system complex"/>
    <property type="evidence" value="ECO:0007669"/>
    <property type="project" value="TreeGrafter"/>
</dbReference>
<dbReference type="Proteomes" id="UP000394068">
    <property type="component" value="Unassembled WGS sequence"/>
</dbReference>
<dbReference type="Pfam" id="PF10531">
    <property type="entry name" value="SLBB"/>
    <property type="match status" value="1"/>
</dbReference>
<proteinExistence type="predicted"/>
<keyword evidence="1" id="KW-0812">Transmembrane</keyword>
<sequence>MIKQLISCKDKVCYLISKIHLLTLLLVIGLFCLLMIFLGGRKEIPETTASPVKLENIQEKQETKASAIESASAQEQTNKEIVVDVKGAVKQEGVYRLSRESRVTDLIKMAGGLTVSADRRAVNLAQKLSDGSVVYIAKIGENRSVIPKEENSAHSSAIDKESIDSKININTAKVEDLTKIPGIGAKRAKEIIDVRESQGGFKKLEDLLKISGIGQKTLEKLKDDISVD</sequence>
<dbReference type="Pfam" id="PF12836">
    <property type="entry name" value="HHH_3"/>
    <property type="match status" value="1"/>
</dbReference>
<keyword evidence="1" id="KW-0472">Membrane</keyword>
<dbReference type="InterPro" id="IPR010994">
    <property type="entry name" value="RuvA_2-like"/>
</dbReference>
<dbReference type="InterPro" id="IPR019554">
    <property type="entry name" value="Soluble_ligand-bd"/>
</dbReference>
<dbReference type="InterPro" id="IPR004509">
    <property type="entry name" value="Competence_ComEA_HhH"/>
</dbReference>
<feature type="domain" description="Helix-hairpin-helix DNA-binding motif class 1" evidence="2">
    <location>
        <begin position="175"/>
        <end position="194"/>
    </location>
</feature>
<dbReference type="InterPro" id="IPR051675">
    <property type="entry name" value="Endo/Exo/Phosphatase_dom_1"/>
</dbReference>
<dbReference type="Gene3D" id="1.10.150.310">
    <property type="entry name" value="Tex RuvX-like domain-like"/>
    <property type="match status" value="1"/>
</dbReference>
<reference evidence="3 4" key="1">
    <citation type="submission" date="2019-05" db="EMBL/GenBank/DDBJ databases">
        <authorList>
            <consortium name="Pathogen Informatics"/>
        </authorList>
    </citation>
    <scope>NUCLEOTIDE SEQUENCE [LARGE SCALE GENOMIC DNA]</scope>
    <source>
        <strain evidence="3 4">NCTC5386</strain>
    </source>
</reference>
<evidence type="ECO:0000259" key="2">
    <source>
        <dbReference type="SMART" id="SM00278"/>
    </source>
</evidence>
<evidence type="ECO:0000313" key="3">
    <source>
        <dbReference type="EMBL" id="VTS12790.1"/>
    </source>
</evidence>
<dbReference type="RefSeq" id="WP_077322089.1">
    <property type="nucleotide sequence ID" value="NZ_CABEHT010000001.1"/>
</dbReference>
<dbReference type="Gene3D" id="3.10.560.10">
    <property type="entry name" value="Outer membrane lipoprotein wza domain like"/>
    <property type="match status" value="1"/>
</dbReference>
<dbReference type="GO" id="GO:0015628">
    <property type="term" value="P:protein secretion by the type II secretion system"/>
    <property type="evidence" value="ECO:0007669"/>
    <property type="project" value="TreeGrafter"/>
</dbReference>